<accession>A0ABQ7H038</accession>
<name>A0ABQ7H038_DUNSA</name>
<evidence type="ECO:0000313" key="3">
    <source>
        <dbReference type="Proteomes" id="UP000815325"/>
    </source>
</evidence>
<evidence type="ECO:0008006" key="4">
    <source>
        <dbReference type="Google" id="ProtNLM"/>
    </source>
</evidence>
<proteinExistence type="predicted"/>
<feature type="signal peptide" evidence="1">
    <location>
        <begin position="1"/>
        <end position="22"/>
    </location>
</feature>
<feature type="chain" id="PRO_5045948008" description="Secreted protein" evidence="1">
    <location>
        <begin position="23"/>
        <end position="67"/>
    </location>
</feature>
<evidence type="ECO:0000256" key="1">
    <source>
        <dbReference type="SAM" id="SignalP"/>
    </source>
</evidence>
<keyword evidence="3" id="KW-1185">Reference proteome</keyword>
<reference evidence="2" key="1">
    <citation type="submission" date="2017-08" db="EMBL/GenBank/DDBJ databases">
        <authorList>
            <person name="Polle J.E."/>
            <person name="Barry K."/>
            <person name="Cushman J."/>
            <person name="Schmutz J."/>
            <person name="Tran D."/>
            <person name="Hathwaick L.T."/>
            <person name="Yim W.C."/>
            <person name="Jenkins J."/>
            <person name="Mckie-Krisberg Z.M."/>
            <person name="Prochnik S."/>
            <person name="Lindquist E."/>
            <person name="Dockter R.B."/>
            <person name="Adam C."/>
            <person name="Molina H."/>
            <person name="Bunkerborg J."/>
            <person name="Jin E."/>
            <person name="Buchheim M."/>
            <person name="Magnuson J."/>
        </authorList>
    </citation>
    <scope>NUCLEOTIDE SEQUENCE</scope>
    <source>
        <strain evidence="2">CCAP 19/18</strain>
    </source>
</reference>
<keyword evidence="1" id="KW-0732">Signal</keyword>
<evidence type="ECO:0000313" key="2">
    <source>
        <dbReference type="EMBL" id="KAF5840220.1"/>
    </source>
</evidence>
<dbReference type="Proteomes" id="UP000815325">
    <property type="component" value="Unassembled WGS sequence"/>
</dbReference>
<dbReference type="EMBL" id="MU069520">
    <property type="protein sequence ID" value="KAF5840220.1"/>
    <property type="molecule type" value="Genomic_DNA"/>
</dbReference>
<comment type="caution">
    <text evidence="2">The sequence shown here is derived from an EMBL/GenBank/DDBJ whole genome shotgun (WGS) entry which is preliminary data.</text>
</comment>
<sequence>MLIVFFIYSQVPSLLFCTHAWASFYANSALQVQLQDLCIWEALLWQTAGCLLEKSSFSCYEWSTIVL</sequence>
<protein>
    <recommendedName>
        <fullName evidence="4">Secreted protein</fullName>
    </recommendedName>
</protein>
<gene>
    <name evidence="2" type="ORF">DUNSADRAFT_17437</name>
</gene>
<organism evidence="2 3">
    <name type="scientific">Dunaliella salina</name>
    <name type="common">Green alga</name>
    <name type="synonym">Protococcus salinus</name>
    <dbReference type="NCBI Taxonomy" id="3046"/>
    <lineage>
        <taxon>Eukaryota</taxon>
        <taxon>Viridiplantae</taxon>
        <taxon>Chlorophyta</taxon>
        <taxon>core chlorophytes</taxon>
        <taxon>Chlorophyceae</taxon>
        <taxon>CS clade</taxon>
        <taxon>Chlamydomonadales</taxon>
        <taxon>Dunaliellaceae</taxon>
        <taxon>Dunaliella</taxon>
    </lineage>
</organism>